<dbReference type="RefSeq" id="WP_116025486.1">
    <property type="nucleotide sequence ID" value="NZ_QTTT01000001.1"/>
</dbReference>
<dbReference type="EMBL" id="QTTT01000001">
    <property type="protein sequence ID" value="REF00321.1"/>
    <property type="molecule type" value="Genomic_DNA"/>
</dbReference>
<proteinExistence type="predicted"/>
<accession>A0A3D9T0J4</accession>
<reference evidence="1 2" key="1">
    <citation type="submission" date="2018-08" db="EMBL/GenBank/DDBJ databases">
        <title>Sequencing the genomes of 1000 actinobacteria strains.</title>
        <authorList>
            <person name="Klenk H.-P."/>
        </authorList>
    </citation>
    <scope>NUCLEOTIDE SEQUENCE [LARGE SCALE GENOMIC DNA]</scope>
    <source>
        <strain evidence="1 2">DSM 43927</strain>
    </source>
</reference>
<evidence type="ECO:0000313" key="1">
    <source>
        <dbReference type="EMBL" id="REF00321.1"/>
    </source>
</evidence>
<dbReference type="Proteomes" id="UP000256661">
    <property type="component" value="Unassembled WGS sequence"/>
</dbReference>
<gene>
    <name evidence="1" type="ORF">DFJ69_5852</name>
</gene>
<organism evidence="1 2">
    <name type="scientific">Thermomonospora umbrina</name>
    <dbReference type="NCBI Taxonomy" id="111806"/>
    <lineage>
        <taxon>Bacteria</taxon>
        <taxon>Bacillati</taxon>
        <taxon>Actinomycetota</taxon>
        <taxon>Actinomycetes</taxon>
        <taxon>Streptosporangiales</taxon>
        <taxon>Thermomonosporaceae</taxon>
        <taxon>Thermomonospora</taxon>
    </lineage>
</organism>
<name>A0A3D9T0J4_9ACTN</name>
<sequence>MGRQIIRQPDGRYAVFSTETDTITRWDAMEDELVEVFAGWAAEQARKSVREALAHVAAGRPERVYGRPRTMTWEKALSKDRERGGEAWRDFTAEGDTKR</sequence>
<keyword evidence="2" id="KW-1185">Reference proteome</keyword>
<dbReference type="OrthoDB" id="4336371at2"/>
<protein>
    <submittedName>
        <fullName evidence="1">Uncharacterized protein</fullName>
    </submittedName>
</protein>
<comment type="caution">
    <text evidence="1">The sequence shown here is derived from an EMBL/GenBank/DDBJ whole genome shotgun (WGS) entry which is preliminary data.</text>
</comment>
<evidence type="ECO:0000313" key="2">
    <source>
        <dbReference type="Proteomes" id="UP000256661"/>
    </source>
</evidence>
<dbReference type="AlphaFoldDB" id="A0A3D9T0J4"/>